<evidence type="ECO:0000313" key="3">
    <source>
        <dbReference type="Proteomes" id="UP000295129"/>
    </source>
</evidence>
<dbReference type="InterPro" id="IPR003615">
    <property type="entry name" value="HNH_nuc"/>
</dbReference>
<dbReference type="PIRSF" id="PIRSF030850">
    <property type="entry name" value="UCP030850"/>
    <property type="match status" value="1"/>
</dbReference>
<keyword evidence="2" id="KW-0255">Endonuclease</keyword>
<dbReference type="Proteomes" id="UP000295129">
    <property type="component" value="Unassembled WGS sequence"/>
</dbReference>
<reference evidence="2 3" key="1">
    <citation type="submission" date="2019-03" db="EMBL/GenBank/DDBJ databases">
        <title>Genomic Encyclopedia of Type Strains, Phase IV (KMG-IV): sequencing the most valuable type-strain genomes for metagenomic binning, comparative biology and taxonomic classification.</title>
        <authorList>
            <person name="Goeker M."/>
        </authorList>
    </citation>
    <scope>NUCLEOTIDE SEQUENCE [LARGE SCALE GENOMIC DNA]</scope>
    <source>
        <strain evidence="2 3">DSM 12121</strain>
    </source>
</reference>
<dbReference type="AlphaFoldDB" id="A0A4V3BL75"/>
<keyword evidence="3" id="KW-1185">Reference proteome</keyword>
<dbReference type="RefSeq" id="WP_133594857.1">
    <property type="nucleotide sequence ID" value="NZ_SNVV01000029.1"/>
</dbReference>
<feature type="domain" description="HNH nuclease" evidence="1">
    <location>
        <begin position="217"/>
        <end position="269"/>
    </location>
</feature>
<evidence type="ECO:0000313" key="2">
    <source>
        <dbReference type="EMBL" id="TDN45582.1"/>
    </source>
</evidence>
<evidence type="ECO:0000259" key="1">
    <source>
        <dbReference type="Pfam" id="PF13391"/>
    </source>
</evidence>
<gene>
    <name evidence="2" type="ORF">C7389_12936</name>
</gene>
<dbReference type="EMBL" id="SNVV01000029">
    <property type="protein sequence ID" value="TDN45582.1"/>
    <property type="molecule type" value="Genomic_DNA"/>
</dbReference>
<protein>
    <submittedName>
        <fullName evidence="2">Putative restriction endonuclease</fullName>
    </submittedName>
</protein>
<dbReference type="InterPro" id="IPR011396">
    <property type="entry name" value="PT_DNA_restrict"/>
</dbReference>
<accession>A0A4V3BL75</accession>
<proteinExistence type="predicted"/>
<dbReference type="OrthoDB" id="9811869at2"/>
<name>A0A4V3BL75_9RHOO</name>
<keyword evidence="2" id="KW-0540">Nuclease</keyword>
<organism evidence="2 3">
    <name type="scientific">Azoarcus indigens</name>
    <dbReference type="NCBI Taxonomy" id="29545"/>
    <lineage>
        <taxon>Bacteria</taxon>
        <taxon>Pseudomonadati</taxon>
        <taxon>Pseudomonadota</taxon>
        <taxon>Betaproteobacteria</taxon>
        <taxon>Rhodocyclales</taxon>
        <taxon>Zoogloeaceae</taxon>
        <taxon>Azoarcus</taxon>
    </lineage>
</organism>
<dbReference type="GO" id="GO:0004519">
    <property type="term" value="F:endonuclease activity"/>
    <property type="evidence" value="ECO:0007669"/>
    <property type="project" value="UniProtKB-KW"/>
</dbReference>
<comment type="caution">
    <text evidence="2">The sequence shown here is derived from an EMBL/GenBank/DDBJ whole genome shotgun (WGS) entry which is preliminary data.</text>
</comment>
<sequence length="324" mass="36976">MRPSPLQRDLSYYCECFRLLKVNIAHGRASPHKICMLLAVLDLARGGALTSNRIEYAPSLLERYATYFNAIRGEGDHANPYFPFFHLKGFLRGGTHSFWHLHAKPGREEIVDQMSGARSAGQITSNIEYASLDPALFELLQHPFAIDALSTELARTWFGRGLQELERIVASTQEISRYERLIRGPAVQATKVAELPPRYIRDPAFRRVVLESYDYRCTATGLRLVLPDGTAMVEAAHIHPFCETGDDDPRNGLALTPDMHWAMDRNLIAPDMDFRWRVSKALDSRIPDHRALTSLEGKALFLPREPHRYPKRDAIEWRLSLLQR</sequence>
<dbReference type="Pfam" id="PF13391">
    <property type="entry name" value="HNH_2"/>
    <property type="match status" value="1"/>
</dbReference>
<keyword evidence="2" id="KW-0378">Hydrolase</keyword>